<proteinExistence type="predicted"/>
<evidence type="ECO:0000313" key="2">
    <source>
        <dbReference type="Proteomes" id="UP000199274"/>
    </source>
</evidence>
<dbReference type="AlphaFoldDB" id="A0A1G7YJC4"/>
<sequence>MFFFNEILRHPINYFLSLSELFKSHIEILNAQEYIGISEGTEKHRLF</sequence>
<evidence type="ECO:0000313" key="1">
    <source>
        <dbReference type="EMBL" id="SDG96339.1"/>
    </source>
</evidence>
<name>A0A1G7YJC4_9FLAO</name>
<protein>
    <submittedName>
        <fullName evidence="1">Uncharacterized protein</fullName>
    </submittedName>
</protein>
<keyword evidence="2" id="KW-1185">Reference proteome</keyword>
<reference evidence="2" key="1">
    <citation type="submission" date="2016-10" db="EMBL/GenBank/DDBJ databases">
        <authorList>
            <person name="Varghese N."/>
            <person name="Submissions S."/>
        </authorList>
    </citation>
    <scope>NUCLEOTIDE SEQUENCE [LARGE SCALE GENOMIC DNA]</scope>
    <source>
        <strain evidence="2">CGMCC 1.2747</strain>
    </source>
</reference>
<dbReference type="EMBL" id="FNDB01000003">
    <property type="protein sequence ID" value="SDG96339.1"/>
    <property type="molecule type" value="Genomic_DNA"/>
</dbReference>
<accession>A0A1G7YJC4</accession>
<organism evidence="1 2">
    <name type="scientific">Flavobacterium omnivorum</name>
    <dbReference type="NCBI Taxonomy" id="178355"/>
    <lineage>
        <taxon>Bacteria</taxon>
        <taxon>Pseudomonadati</taxon>
        <taxon>Bacteroidota</taxon>
        <taxon>Flavobacteriia</taxon>
        <taxon>Flavobacteriales</taxon>
        <taxon>Flavobacteriaceae</taxon>
        <taxon>Flavobacterium</taxon>
    </lineage>
</organism>
<dbReference type="Proteomes" id="UP000199274">
    <property type="component" value="Unassembled WGS sequence"/>
</dbReference>
<gene>
    <name evidence="1" type="ORF">SAMN04488062_103221</name>
</gene>